<sequence length="54" mass="6043">MVKMIVSISVTVFGTPGTLASLVYVKMAELPRIELYSERNRSAVIMLQTLRAEE</sequence>
<reference evidence="1 2" key="1">
    <citation type="submission" date="2019-07" db="EMBL/GenBank/DDBJ databases">
        <title>Whole genome shotgun sequence of Acetobacter tropicalis NBRC 16470.</title>
        <authorList>
            <person name="Hosoyama A."/>
            <person name="Uohara A."/>
            <person name="Ohji S."/>
            <person name="Ichikawa N."/>
        </authorList>
    </citation>
    <scope>NUCLEOTIDE SEQUENCE [LARGE SCALE GENOMIC DNA]</scope>
    <source>
        <strain evidence="1 2">NBRC 16470</strain>
    </source>
</reference>
<evidence type="ECO:0000313" key="1">
    <source>
        <dbReference type="EMBL" id="GEL49848.1"/>
    </source>
</evidence>
<dbReference type="AlphaFoldDB" id="A0A511FMR7"/>
<accession>A0A511FMR7</accession>
<dbReference type="EMBL" id="BJVR01000005">
    <property type="protein sequence ID" value="GEL49848.1"/>
    <property type="molecule type" value="Genomic_DNA"/>
</dbReference>
<comment type="caution">
    <text evidence="1">The sequence shown here is derived from an EMBL/GenBank/DDBJ whole genome shotgun (WGS) entry which is preliminary data.</text>
</comment>
<name>A0A511FMR7_9PROT</name>
<protein>
    <submittedName>
        <fullName evidence="1">Uncharacterized protein</fullName>
    </submittedName>
</protein>
<proteinExistence type="predicted"/>
<evidence type="ECO:0000313" key="2">
    <source>
        <dbReference type="Proteomes" id="UP000321800"/>
    </source>
</evidence>
<organism evidence="1 2">
    <name type="scientific">Acetobacter tropicalis</name>
    <dbReference type="NCBI Taxonomy" id="104102"/>
    <lineage>
        <taxon>Bacteria</taxon>
        <taxon>Pseudomonadati</taxon>
        <taxon>Pseudomonadota</taxon>
        <taxon>Alphaproteobacteria</taxon>
        <taxon>Acetobacterales</taxon>
        <taxon>Acetobacteraceae</taxon>
        <taxon>Acetobacter</taxon>
    </lineage>
</organism>
<dbReference type="Proteomes" id="UP000321800">
    <property type="component" value="Unassembled WGS sequence"/>
</dbReference>
<gene>
    <name evidence="1" type="ORF">ATR01nite_09230</name>
</gene>